<reference evidence="2" key="2">
    <citation type="submission" date="2023-04" db="EMBL/GenBank/DDBJ databases">
        <authorList>
            <person name="Bu L."/>
            <person name="Lu L."/>
            <person name="Laidemitt M.R."/>
            <person name="Zhang S.M."/>
            <person name="Mutuku M."/>
            <person name="Mkoji G."/>
            <person name="Steinauer M."/>
            <person name="Loker E.S."/>
        </authorList>
    </citation>
    <scope>NUCLEOTIDE SEQUENCE</scope>
    <source>
        <strain evidence="2">KasaAsao</strain>
        <tissue evidence="2">Whole Snail</tissue>
    </source>
</reference>
<dbReference type="Proteomes" id="UP001233172">
    <property type="component" value="Unassembled WGS sequence"/>
</dbReference>
<evidence type="ECO:0000256" key="1">
    <source>
        <dbReference type="SAM" id="SignalP"/>
    </source>
</evidence>
<evidence type="ECO:0000313" key="3">
    <source>
        <dbReference type="Proteomes" id="UP001233172"/>
    </source>
</evidence>
<feature type="signal peptide" evidence="1">
    <location>
        <begin position="1"/>
        <end position="17"/>
    </location>
</feature>
<feature type="non-terminal residue" evidence="2">
    <location>
        <position position="52"/>
    </location>
</feature>
<dbReference type="AlphaFoldDB" id="A0AAD8FLR8"/>
<evidence type="ECO:0000313" key="2">
    <source>
        <dbReference type="EMBL" id="KAK0068990.1"/>
    </source>
</evidence>
<dbReference type="EMBL" id="JASAOG010000004">
    <property type="protein sequence ID" value="KAK0068990.1"/>
    <property type="molecule type" value="Genomic_DNA"/>
</dbReference>
<comment type="caution">
    <text evidence="2">The sequence shown here is derived from an EMBL/GenBank/DDBJ whole genome shotgun (WGS) entry which is preliminary data.</text>
</comment>
<protein>
    <submittedName>
        <fullName evidence="2">Antichymotrypsin-2</fullName>
    </submittedName>
</protein>
<organism evidence="2 3">
    <name type="scientific">Biomphalaria pfeifferi</name>
    <name type="common">Bloodfluke planorb</name>
    <name type="synonym">Freshwater snail</name>
    <dbReference type="NCBI Taxonomy" id="112525"/>
    <lineage>
        <taxon>Eukaryota</taxon>
        <taxon>Metazoa</taxon>
        <taxon>Spiralia</taxon>
        <taxon>Lophotrochozoa</taxon>
        <taxon>Mollusca</taxon>
        <taxon>Gastropoda</taxon>
        <taxon>Heterobranchia</taxon>
        <taxon>Euthyneura</taxon>
        <taxon>Panpulmonata</taxon>
        <taxon>Hygrophila</taxon>
        <taxon>Lymnaeoidea</taxon>
        <taxon>Planorbidae</taxon>
        <taxon>Biomphalaria</taxon>
    </lineage>
</organism>
<name>A0AAD8FLR8_BIOPF</name>
<accession>A0AAD8FLR8</accession>
<keyword evidence="1" id="KW-0732">Signal</keyword>
<gene>
    <name evidence="2" type="ORF">Bpfe_001953</name>
</gene>
<sequence>MIVIAVIVPVIGQLVSADQQQQLALSSAVSDFSQRLYQKVALDGSNVVYSPY</sequence>
<reference evidence="2" key="1">
    <citation type="journal article" date="2023" name="PLoS Negl. Trop. Dis.">
        <title>A genome sequence for Biomphalaria pfeifferi, the major vector snail for the human-infecting parasite Schistosoma mansoni.</title>
        <authorList>
            <person name="Bu L."/>
            <person name="Lu L."/>
            <person name="Laidemitt M.R."/>
            <person name="Zhang S.M."/>
            <person name="Mutuku M."/>
            <person name="Mkoji G."/>
            <person name="Steinauer M."/>
            <person name="Loker E.S."/>
        </authorList>
    </citation>
    <scope>NUCLEOTIDE SEQUENCE</scope>
    <source>
        <strain evidence="2">KasaAsao</strain>
    </source>
</reference>
<keyword evidence="3" id="KW-1185">Reference proteome</keyword>
<proteinExistence type="predicted"/>
<feature type="chain" id="PRO_5042246847" evidence="1">
    <location>
        <begin position="18"/>
        <end position="52"/>
    </location>
</feature>